<accession>A0A5C6D6F6</accession>
<evidence type="ECO:0000259" key="6">
    <source>
        <dbReference type="PROSITE" id="PS50111"/>
    </source>
</evidence>
<dbReference type="PRINTS" id="PR00260">
    <property type="entry name" value="CHEMTRNSDUCR"/>
</dbReference>
<dbReference type="Pfam" id="PF00015">
    <property type="entry name" value="MCPsignal"/>
    <property type="match status" value="1"/>
</dbReference>
<name>A0A5C6D6F6_9BACT</name>
<dbReference type="GO" id="GO:0016020">
    <property type="term" value="C:membrane"/>
    <property type="evidence" value="ECO:0007669"/>
    <property type="project" value="InterPro"/>
</dbReference>
<feature type="transmembrane region" description="Helical" evidence="5">
    <location>
        <begin position="12"/>
        <end position="34"/>
    </location>
</feature>
<evidence type="ECO:0000256" key="2">
    <source>
        <dbReference type="ARBA" id="ARBA00029447"/>
    </source>
</evidence>
<organism evidence="8 9">
    <name type="scientific">Novipirellula artificiosorum</name>
    <dbReference type="NCBI Taxonomy" id="2528016"/>
    <lineage>
        <taxon>Bacteria</taxon>
        <taxon>Pseudomonadati</taxon>
        <taxon>Planctomycetota</taxon>
        <taxon>Planctomycetia</taxon>
        <taxon>Pirellulales</taxon>
        <taxon>Pirellulaceae</taxon>
        <taxon>Novipirellula</taxon>
    </lineage>
</organism>
<reference evidence="8 9" key="1">
    <citation type="submission" date="2019-02" db="EMBL/GenBank/DDBJ databases">
        <title>Deep-cultivation of Planctomycetes and their phenomic and genomic characterization uncovers novel biology.</title>
        <authorList>
            <person name="Wiegand S."/>
            <person name="Jogler M."/>
            <person name="Boedeker C."/>
            <person name="Pinto D."/>
            <person name="Vollmers J."/>
            <person name="Rivas-Marin E."/>
            <person name="Kohn T."/>
            <person name="Peeters S.H."/>
            <person name="Heuer A."/>
            <person name="Rast P."/>
            <person name="Oberbeckmann S."/>
            <person name="Bunk B."/>
            <person name="Jeske O."/>
            <person name="Meyerdierks A."/>
            <person name="Storesund J.E."/>
            <person name="Kallscheuer N."/>
            <person name="Luecker S."/>
            <person name="Lage O.M."/>
            <person name="Pohl T."/>
            <person name="Merkel B.J."/>
            <person name="Hornburger P."/>
            <person name="Mueller R.-W."/>
            <person name="Bruemmer F."/>
            <person name="Labrenz M."/>
            <person name="Spormann A.M."/>
            <person name="Op Den Camp H."/>
            <person name="Overmann J."/>
            <person name="Amann R."/>
            <person name="Jetten M.S.M."/>
            <person name="Mascher T."/>
            <person name="Medema M.H."/>
            <person name="Devos D.P."/>
            <person name="Kaster A.-K."/>
            <person name="Ovreas L."/>
            <person name="Rohde M."/>
            <person name="Galperin M.Y."/>
            <person name="Jogler C."/>
        </authorList>
    </citation>
    <scope>NUCLEOTIDE SEQUENCE [LARGE SCALE GENOMIC DNA]</scope>
    <source>
        <strain evidence="8 9">Poly41</strain>
    </source>
</reference>
<keyword evidence="4" id="KW-0175">Coiled coil</keyword>
<dbReference type="InterPro" id="IPR003660">
    <property type="entry name" value="HAMP_dom"/>
</dbReference>
<dbReference type="SMART" id="SM00304">
    <property type="entry name" value="HAMP"/>
    <property type="match status" value="2"/>
</dbReference>
<keyword evidence="5" id="KW-0472">Membrane</keyword>
<feature type="domain" description="Methyl-accepting transducer" evidence="6">
    <location>
        <begin position="416"/>
        <end position="652"/>
    </location>
</feature>
<dbReference type="CDD" id="cd12913">
    <property type="entry name" value="PDC1_MCP_like"/>
    <property type="match status" value="1"/>
</dbReference>
<evidence type="ECO:0000313" key="9">
    <source>
        <dbReference type="Proteomes" id="UP000319143"/>
    </source>
</evidence>
<comment type="similarity">
    <text evidence="2">Belongs to the methyl-accepting chemotaxis (MCP) protein family.</text>
</comment>
<feature type="domain" description="HAMP" evidence="7">
    <location>
        <begin position="355"/>
        <end position="411"/>
    </location>
</feature>
<protein>
    <submittedName>
        <fullName evidence="8">Putative methyl-accepting chemotaxis protein YoaH</fullName>
    </submittedName>
</protein>
<comment type="caution">
    <text evidence="8">The sequence shown here is derived from an EMBL/GenBank/DDBJ whole genome shotgun (WGS) entry which is preliminary data.</text>
</comment>
<evidence type="ECO:0000256" key="1">
    <source>
        <dbReference type="ARBA" id="ARBA00023224"/>
    </source>
</evidence>
<dbReference type="InterPro" id="IPR004089">
    <property type="entry name" value="MCPsignal_dom"/>
</dbReference>
<dbReference type="InterPro" id="IPR004090">
    <property type="entry name" value="Chemotax_Me-accpt_rcpt"/>
</dbReference>
<dbReference type="SMART" id="SM00283">
    <property type="entry name" value="MA"/>
    <property type="match status" value="1"/>
</dbReference>
<dbReference type="Proteomes" id="UP000319143">
    <property type="component" value="Unassembled WGS sequence"/>
</dbReference>
<dbReference type="GO" id="GO:0007165">
    <property type="term" value="P:signal transduction"/>
    <property type="evidence" value="ECO:0007669"/>
    <property type="project" value="UniProtKB-KW"/>
</dbReference>
<evidence type="ECO:0000313" key="8">
    <source>
        <dbReference type="EMBL" id="TWU30826.1"/>
    </source>
</evidence>
<keyword evidence="9" id="KW-1185">Reference proteome</keyword>
<dbReference type="Gene3D" id="1.10.287.950">
    <property type="entry name" value="Methyl-accepting chemotaxis protein"/>
    <property type="match status" value="1"/>
</dbReference>
<dbReference type="PROSITE" id="PS50111">
    <property type="entry name" value="CHEMOTAXIS_TRANSDUC_2"/>
    <property type="match status" value="1"/>
</dbReference>
<sequence>MLELIHKIRRRLVGRMLLFVVLPTLLIFALVIYLSSLASFKNLRQSEEEYIQLQARVVATQIEDLNASAVISAQRMADAQVAGMFGDREASIEYARIVLENFDGITGAYFGYEPNADGQDSESLGKLPTEAMDPNGRFIPYWFVDSTKGRTTSLEPLVDMESSLYYNGAKKDFEKTGKPAYKVTEPYVYQGKMITEQVYPIVIDGQFKGVAGVDFALADIDTMLRRIAKSEEFDIFLISANGNFIAASLDPVDGELDVSNERLLTRNVEDIQAAELFVRLMKDKNMNAPLLEVDPSEGEKYYFAAARVPVGNWTVVVRKPESIVLAPIWAQLRSRLIFALSGIFLIIALLLAMTVRLARRVNEAVEAAKRIAAGDLTGELEFAAPEECVDETGVLLHSIGNMTVNLNRLVGNVKQASIQLNSTATELSATSHQQKATASSFGSSANQIAAATKQISSTNTELLGTMENVSQVAVGTAELATAGRSGLQNMEESMRDLDKATGSIGEKLAVINDKASNITGVVSTITKVADQTNLLSVNAAIEAEKAGEYGVGFLVVAREIRRLADQTSAATLDIEQMVRQMLSAVSAGVMEMDRFTDHVRRNVKDVATISQQMSDIIEQVNSNTQQFESVNESMQSQAQGAEQISSAMGQLTAHAAQSSDAIHEYSRAADDLQQAIESLKSSIASFQLKS</sequence>
<keyword evidence="5" id="KW-0812">Transmembrane</keyword>
<gene>
    <name evidence="8" type="primary">yoaH</name>
    <name evidence="8" type="ORF">Poly41_65200</name>
</gene>
<dbReference type="AlphaFoldDB" id="A0A5C6D6F6"/>
<dbReference type="EMBL" id="SJPV01000020">
    <property type="protein sequence ID" value="TWU30826.1"/>
    <property type="molecule type" value="Genomic_DNA"/>
</dbReference>
<dbReference type="PANTHER" id="PTHR32089:SF120">
    <property type="entry name" value="METHYL-ACCEPTING CHEMOTAXIS PROTEIN TLPQ"/>
    <property type="match status" value="1"/>
</dbReference>
<dbReference type="GO" id="GO:0006935">
    <property type="term" value="P:chemotaxis"/>
    <property type="evidence" value="ECO:0007669"/>
    <property type="project" value="InterPro"/>
</dbReference>
<keyword evidence="5" id="KW-1133">Transmembrane helix</keyword>
<dbReference type="PANTHER" id="PTHR32089">
    <property type="entry name" value="METHYL-ACCEPTING CHEMOTAXIS PROTEIN MCPB"/>
    <property type="match status" value="1"/>
</dbReference>
<feature type="coiled-coil region" evidence="4">
    <location>
        <begin position="662"/>
        <end position="689"/>
    </location>
</feature>
<evidence type="ECO:0000256" key="4">
    <source>
        <dbReference type="SAM" id="Coils"/>
    </source>
</evidence>
<dbReference type="CDD" id="cd06225">
    <property type="entry name" value="HAMP"/>
    <property type="match status" value="1"/>
</dbReference>
<evidence type="ECO:0000256" key="5">
    <source>
        <dbReference type="SAM" id="Phobius"/>
    </source>
</evidence>
<dbReference type="PROSITE" id="PS50885">
    <property type="entry name" value="HAMP"/>
    <property type="match status" value="1"/>
</dbReference>
<proteinExistence type="inferred from homology"/>
<dbReference type="RefSeq" id="WP_146531207.1">
    <property type="nucleotide sequence ID" value="NZ_SJPV01000020.1"/>
</dbReference>
<evidence type="ECO:0000259" key="7">
    <source>
        <dbReference type="PROSITE" id="PS50885"/>
    </source>
</evidence>
<dbReference type="GO" id="GO:0004888">
    <property type="term" value="F:transmembrane signaling receptor activity"/>
    <property type="evidence" value="ECO:0007669"/>
    <property type="project" value="InterPro"/>
</dbReference>
<dbReference type="OrthoDB" id="9772755at2"/>
<dbReference type="Gene3D" id="3.30.450.20">
    <property type="entry name" value="PAS domain"/>
    <property type="match status" value="2"/>
</dbReference>
<evidence type="ECO:0000256" key="3">
    <source>
        <dbReference type="PROSITE-ProRule" id="PRU00284"/>
    </source>
</evidence>
<dbReference type="SUPFAM" id="SSF58104">
    <property type="entry name" value="Methyl-accepting chemotaxis protein (MCP) signaling domain"/>
    <property type="match status" value="1"/>
</dbReference>
<feature type="transmembrane region" description="Helical" evidence="5">
    <location>
        <begin position="336"/>
        <end position="355"/>
    </location>
</feature>
<keyword evidence="1 3" id="KW-0807">Transducer</keyword>